<gene>
    <name evidence="4" type="ORF">LPTSP4_13100</name>
</gene>
<evidence type="ECO:0000313" key="5">
    <source>
        <dbReference type="Proteomes" id="UP000245133"/>
    </source>
</evidence>
<evidence type="ECO:0000259" key="3">
    <source>
        <dbReference type="SMART" id="SM00331"/>
    </source>
</evidence>
<keyword evidence="1" id="KW-0378">Hydrolase</keyword>
<dbReference type="InterPro" id="IPR052016">
    <property type="entry name" value="Bact_Sigma-Reg"/>
</dbReference>
<dbReference type="Proteomes" id="UP000245133">
    <property type="component" value="Unassembled WGS sequence"/>
</dbReference>
<dbReference type="PANTHER" id="PTHR43156">
    <property type="entry name" value="STAGE II SPORULATION PROTEIN E-RELATED"/>
    <property type="match status" value="1"/>
</dbReference>
<dbReference type="PANTHER" id="PTHR43156:SF2">
    <property type="entry name" value="STAGE II SPORULATION PROTEIN E"/>
    <property type="match status" value="1"/>
</dbReference>
<dbReference type="AlphaFoldDB" id="A0A2P2DYT7"/>
<keyword evidence="2" id="KW-1133">Transmembrane helix</keyword>
<proteinExistence type="predicted"/>
<feature type="domain" description="PPM-type phosphatase" evidence="3">
    <location>
        <begin position="425"/>
        <end position="642"/>
    </location>
</feature>
<dbReference type="GO" id="GO:0016791">
    <property type="term" value="F:phosphatase activity"/>
    <property type="evidence" value="ECO:0007669"/>
    <property type="project" value="TreeGrafter"/>
</dbReference>
<accession>A0A2P2DYT7</accession>
<evidence type="ECO:0000313" key="4">
    <source>
        <dbReference type="EMBL" id="GBF49791.1"/>
    </source>
</evidence>
<dbReference type="InterPro" id="IPR011622">
    <property type="entry name" value="7TMR_DISM_rcpt_extracell_dom2"/>
</dbReference>
<sequence>MQRKKAKISLLQRWERYLSPTIFVLLILYQSPIHSETNQNFKVEHWEDAQNTFALKDIQTKAASNTLNRENFFNFGFSKSAHWFRLTELPKNKDILVIQAHNIDQVDFFIPNTRGEYILKRSGSSIPMSERDSQHRAFIVSVGDLPENASIFIKMKSDISLQFGVSFQNFQELFADDYQSQWLYGLFFGFIFLIFLYNLAIAVVVRDINYFYYVGYVFFFAFGQLSLLGFFQYFFVPEHPHLMKVGIPFFFSGSIGLFALFTSNFLKLKKRMPIAFRMTKVFWVASILNMIFALMGQVYFSAQFVTWEVLVFSIFIISIIIIGFRRRIRNFYYFAAAFLILMLACFVYGILKLFPIGSNTFIEEMLFPVASLADITLFSFALADRIQLLRLDKDRALKQLERHEKERQISRDILMQSLPKTIPQIHNLNIQLFIQPMKQVGGDFYEFYSPNKSELGTLLCDVSGHGIPASLISAMGKVAYSTQKENLFSPKRVLEGMNSVLYGNCTPQYLTAAYVYLNTQTSVWRFGRAGHPSLYLQRASGEIIKVHPKGKIIGAFPHLQFEEISYPMESGDRVLILTDGVTEAFNPLEEMFGETRVMDFMIKMRKLPAIEFKKGLVHNLEQYTKKSLKEWEDDITFILLSLE</sequence>
<feature type="transmembrane region" description="Helical" evidence="2">
    <location>
        <begin position="306"/>
        <end position="324"/>
    </location>
</feature>
<dbReference type="Pfam" id="PF07696">
    <property type="entry name" value="7TMR-DISMED2"/>
    <property type="match status" value="1"/>
</dbReference>
<keyword evidence="5" id="KW-1185">Reference proteome</keyword>
<evidence type="ECO:0000256" key="1">
    <source>
        <dbReference type="ARBA" id="ARBA00022801"/>
    </source>
</evidence>
<dbReference type="Gene3D" id="3.60.40.10">
    <property type="entry name" value="PPM-type phosphatase domain"/>
    <property type="match status" value="1"/>
</dbReference>
<dbReference type="EMBL" id="BFBB01000003">
    <property type="protein sequence ID" value="GBF49791.1"/>
    <property type="molecule type" value="Genomic_DNA"/>
</dbReference>
<dbReference type="SMART" id="SM00331">
    <property type="entry name" value="PP2C_SIG"/>
    <property type="match status" value="1"/>
</dbReference>
<organism evidence="4 5">
    <name type="scientific">Leptospira ryugenii</name>
    <dbReference type="NCBI Taxonomy" id="1917863"/>
    <lineage>
        <taxon>Bacteria</taxon>
        <taxon>Pseudomonadati</taxon>
        <taxon>Spirochaetota</taxon>
        <taxon>Spirochaetia</taxon>
        <taxon>Leptospirales</taxon>
        <taxon>Leptospiraceae</taxon>
        <taxon>Leptospira</taxon>
    </lineage>
</organism>
<comment type="caution">
    <text evidence="4">The sequence shown here is derived from an EMBL/GenBank/DDBJ whole genome shotgun (WGS) entry which is preliminary data.</text>
</comment>
<feature type="transmembrane region" description="Helical" evidence="2">
    <location>
        <begin position="211"/>
        <end position="235"/>
    </location>
</feature>
<keyword evidence="2" id="KW-0812">Transmembrane</keyword>
<dbReference type="SUPFAM" id="SSF81606">
    <property type="entry name" value="PP2C-like"/>
    <property type="match status" value="1"/>
</dbReference>
<feature type="transmembrane region" description="Helical" evidence="2">
    <location>
        <begin position="281"/>
        <end position="300"/>
    </location>
</feature>
<keyword evidence="2" id="KW-0472">Membrane</keyword>
<dbReference type="InterPro" id="IPR001932">
    <property type="entry name" value="PPM-type_phosphatase-like_dom"/>
</dbReference>
<feature type="transmembrane region" description="Helical" evidence="2">
    <location>
        <begin position="241"/>
        <end position="261"/>
    </location>
</feature>
<protein>
    <submittedName>
        <fullName evidence="4">Stage II sporulation protein E</fullName>
    </submittedName>
</protein>
<dbReference type="Gene3D" id="2.60.40.2380">
    <property type="match status" value="1"/>
</dbReference>
<dbReference type="Pfam" id="PF07228">
    <property type="entry name" value="SpoIIE"/>
    <property type="match status" value="1"/>
</dbReference>
<name>A0A2P2DYT7_9LEPT</name>
<feature type="transmembrane region" description="Helical" evidence="2">
    <location>
        <begin position="182"/>
        <end position="204"/>
    </location>
</feature>
<evidence type="ECO:0000256" key="2">
    <source>
        <dbReference type="SAM" id="Phobius"/>
    </source>
</evidence>
<dbReference type="InterPro" id="IPR011623">
    <property type="entry name" value="7TMR_DISM_rcpt_extracell_dom1"/>
</dbReference>
<dbReference type="RefSeq" id="WP_244594300.1">
    <property type="nucleotide sequence ID" value="NZ_BFBB01000003.1"/>
</dbReference>
<dbReference type="Pfam" id="PF07695">
    <property type="entry name" value="7TMR-DISM_7TM"/>
    <property type="match status" value="1"/>
</dbReference>
<reference evidence="4 5" key="1">
    <citation type="submission" date="2018-02" db="EMBL/GenBank/DDBJ databases">
        <title>Novel Leptospira species isolated from soil and water in Japan.</title>
        <authorList>
            <person name="Nakao R."/>
            <person name="Masuzawa T."/>
        </authorList>
    </citation>
    <scope>NUCLEOTIDE SEQUENCE [LARGE SCALE GENOMIC DNA]</scope>
    <source>
        <strain evidence="4 5">YH101</strain>
    </source>
</reference>
<feature type="transmembrane region" description="Helical" evidence="2">
    <location>
        <begin position="331"/>
        <end position="353"/>
    </location>
</feature>
<dbReference type="InterPro" id="IPR036457">
    <property type="entry name" value="PPM-type-like_dom_sf"/>
</dbReference>